<protein>
    <recommendedName>
        <fullName evidence="4">Ricin B lectin domain-containing protein</fullName>
    </recommendedName>
</protein>
<dbReference type="SUPFAM" id="SSF50370">
    <property type="entry name" value="Ricin B-like lectins"/>
    <property type="match status" value="1"/>
</dbReference>
<keyword evidence="3" id="KW-1185">Reference proteome</keyword>
<evidence type="ECO:0000256" key="1">
    <source>
        <dbReference type="SAM" id="MobiDB-lite"/>
    </source>
</evidence>
<feature type="region of interest" description="Disordered" evidence="1">
    <location>
        <begin position="16"/>
        <end position="58"/>
    </location>
</feature>
<organism evidence="2 3">
    <name type="scientific">Phytomonospora endophytica</name>
    <dbReference type="NCBI Taxonomy" id="714109"/>
    <lineage>
        <taxon>Bacteria</taxon>
        <taxon>Bacillati</taxon>
        <taxon>Actinomycetota</taxon>
        <taxon>Actinomycetes</taxon>
        <taxon>Micromonosporales</taxon>
        <taxon>Micromonosporaceae</taxon>
        <taxon>Phytomonospora</taxon>
    </lineage>
</organism>
<accession>A0A841FGZ4</accession>
<sequence>MVAVLIITIVVAVANSGSGDPEAKGNPSAPQDSASTSGEPAPDGSDAVEGPPSTTFPADGEYHVQVLHSGYCWGVDEQPGKDRHALMQMACGKTKPKMTIEQMPDKGVYRVKLHYPAEDWIACLTLDGDEPGYLYGPKPCEDELLHDFTLDPVADGVYRIKSPGGLCMDAWEGLAAAKTLFAAATCNPDSASQQFRFDKV</sequence>
<dbReference type="CDD" id="cd00161">
    <property type="entry name" value="beta-trefoil_Ricin-like"/>
    <property type="match status" value="1"/>
</dbReference>
<dbReference type="AlphaFoldDB" id="A0A841FGZ4"/>
<evidence type="ECO:0000313" key="2">
    <source>
        <dbReference type="EMBL" id="MBB6036591.1"/>
    </source>
</evidence>
<dbReference type="EMBL" id="JACHGT010000009">
    <property type="protein sequence ID" value="MBB6036591.1"/>
    <property type="molecule type" value="Genomic_DNA"/>
</dbReference>
<name>A0A841FGZ4_9ACTN</name>
<evidence type="ECO:0000313" key="3">
    <source>
        <dbReference type="Proteomes" id="UP000548476"/>
    </source>
</evidence>
<dbReference type="Gene3D" id="2.80.10.50">
    <property type="match status" value="1"/>
</dbReference>
<dbReference type="Proteomes" id="UP000548476">
    <property type="component" value="Unassembled WGS sequence"/>
</dbReference>
<reference evidence="2 3" key="1">
    <citation type="submission" date="2020-08" db="EMBL/GenBank/DDBJ databases">
        <title>Genomic Encyclopedia of Type Strains, Phase IV (KMG-IV): sequencing the most valuable type-strain genomes for metagenomic binning, comparative biology and taxonomic classification.</title>
        <authorList>
            <person name="Goeker M."/>
        </authorList>
    </citation>
    <scope>NUCLEOTIDE SEQUENCE [LARGE SCALE GENOMIC DNA]</scope>
    <source>
        <strain evidence="2 3">YIM 65646</strain>
    </source>
</reference>
<gene>
    <name evidence="2" type="ORF">HNR73_004462</name>
</gene>
<dbReference type="InterPro" id="IPR035992">
    <property type="entry name" value="Ricin_B-like_lectins"/>
</dbReference>
<feature type="compositionally biased region" description="Polar residues" evidence="1">
    <location>
        <begin position="28"/>
        <end position="38"/>
    </location>
</feature>
<evidence type="ECO:0008006" key="4">
    <source>
        <dbReference type="Google" id="ProtNLM"/>
    </source>
</evidence>
<comment type="caution">
    <text evidence="2">The sequence shown here is derived from an EMBL/GenBank/DDBJ whole genome shotgun (WGS) entry which is preliminary data.</text>
</comment>
<dbReference type="RefSeq" id="WP_184789425.1">
    <property type="nucleotide sequence ID" value="NZ_BONT01000030.1"/>
</dbReference>
<proteinExistence type="predicted"/>